<evidence type="ECO:0000313" key="9">
    <source>
        <dbReference type="EMBL" id="KAF6031254.1"/>
    </source>
</evidence>
<dbReference type="CDD" id="cd00054">
    <property type="entry name" value="EGF_CA"/>
    <property type="match status" value="1"/>
</dbReference>
<dbReference type="GO" id="GO:0005509">
    <property type="term" value="F:calcium ion binding"/>
    <property type="evidence" value="ECO:0007669"/>
    <property type="project" value="InterPro"/>
</dbReference>
<dbReference type="Pfam" id="PF00008">
    <property type="entry name" value="EGF"/>
    <property type="match status" value="2"/>
</dbReference>
<sequence>MIFILDTRRGCLCNACVIFTSSQGPLKENDMEGVFSTTLVAFGMCCIVFTEGKTPCDVHNCLNRGTCIINSIRQAHCLCPADYFGNQCQYYSKSELCDTKPCMNGARCGQQSDRATVSCLCVPGYHGPYCGEEYNECESNPCYHGNCTDRVNSYQCHCSKGWRGTNCNQKEEEAVTAGVNKATLSVILSPVAVVICISVCSVCFWAIKRSAWWKKRCGRRIGSTYLELSDNNSNTFSENIYTQSFHGIRPRNSRDGTREGWRTAHM</sequence>
<feature type="disulfide bond" evidence="6">
    <location>
        <begin position="158"/>
        <end position="167"/>
    </location>
</feature>
<keyword evidence="4 6" id="KW-1015">Disulfide bond</keyword>
<name>A0A7J7JZX2_BUGNE</name>
<comment type="caution">
    <text evidence="9">The sequence shown here is derived from an EMBL/GenBank/DDBJ whole genome shotgun (WGS) entry which is preliminary data.</text>
</comment>
<feature type="disulfide bond" evidence="6">
    <location>
        <begin position="79"/>
        <end position="88"/>
    </location>
</feature>
<dbReference type="PROSITE" id="PS00022">
    <property type="entry name" value="EGF_1"/>
    <property type="match status" value="3"/>
</dbReference>
<evidence type="ECO:0000256" key="6">
    <source>
        <dbReference type="PROSITE-ProRule" id="PRU00076"/>
    </source>
</evidence>
<dbReference type="PROSITE" id="PS00010">
    <property type="entry name" value="ASX_HYDROXYL"/>
    <property type="match status" value="1"/>
</dbReference>
<feature type="disulfide bond" evidence="6">
    <location>
        <begin position="137"/>
        <end position="147"/>
    </location>
</feature>
<dbReference type="AlphaFoldDB" id="A0A7J7JZX2"/>
<dbReference type="InterPro" id="IPR000152">
    <property type="entry name" value="EGF-type_Asp/Asn_hydroxyl_site"/>
</dbReference>
<dbReference type="PROSITE" id="PS50026">
    <property type="entry name" value="EGF_3"/>
    <property type="match status" value="3"/>
</dbReference>
<dbReference type="InterPro" id="IPR001881">
    <property type="entry name" value="EGF-like_Ca-bd_dom"/>
</dbReference>
<accession>A0A7J7JZX2</accession>
<dbReference type="SMART" id="SM00179">
    <property type="entry name" value="EGF_CA"/>
    <property type="match status" value="1"/>
</dbReference>
<organism evidence="9 10">
    <name type="scientific">Bugula neritina</name>
    <name type="common">Brown bryozoan</name>
    <name type="synonym">Sertularia neritina</name>
    <dbReference type="NCBI Taxonomy" id="10212"/>
    <lineage>
        <taxon>Eukaryota</taxon>
        <taxon>Metazoa</taxon>
        <taxon>Spiralia</taxon>
        <taxon>Lophotrochozoa</taxon>
        <taxon>Bryozoa</taxon>
        <taxon>Gymnolaemata</taxon>
        <taxon>Cheilostomatida</taxon>
        <taxon>Flustrina</taxon>
        <taxon>Buguloidea</taxon>
        <taxon>Bugulidae</taxon>
        <taxon>Bugula</taxon>
    </lineage>
</organism>
<protein>
    <recommendedName>
        <fullName evidence="8">EGF-like domain-containing protein</fullName>
    </recommendedName>
</protein>
<keyword evidence="3" id="KW-0677">Repeat</keyword>
<evidence type="ECO:0000256" key="1">
    <source>
        <dbReference type="ARBA" id="ARBA00022536"/>
    </source>
</evidence>
<dbReference type="PROSITE" id="PS01186">
    <property type="entry name" value="EGF_2"/>
    <property type="match status" value="2"/>
</dbReference>
<feature type="transmembrane region" description="Helical" evidence="7">
    <location>
        <begin position="187"/>
        <end position="207"/>
    </location>
</feature>
<dbReference type="PROSITE" id="PS01187">
    <property type="entry name" value="EGF_CA"/>
    <property type="match status" value="1"/>
</dbReference>
<keyword evidence="2" id="KW-0732">Signal</keyword>
<comment type="caution">
    <text evidence="6">Lacks conserved residue(s) required for the propagation of feature annotation.</text>
</comment>
<keyword evidence="5" id="KW-0325">Glycoprotein</keyword>
<evidence type="ECO:0000313" key="10">
    <source>
        <dbReference type="Proteomes" id="UP000593567"/>
    </source>
</evidence>
<evidence type="ECO:0000259" key="8">
    <source>
        <dbReference type="PROSITE" id="PS50026"/>
    </source>
</evidence>
<keyword evidence="7" id="KW-0472">Membrane</keyword>
<evidence type="ECO:0000256" key="7">
    <source>
        <dbReference type="SAM" id="Phobius"/>
    </source>
</evidence>
<dbReference type="Gene3D" id="2.10.25.10">
    <property type="entry name" value="Laminin"/>
    <property type="match status" value="3"/>
</dbReference>
<gene>
    <name evidence="9" type="ORF">EB796_010490</name>
</gene>
<evidence type="ECO:0000256" key="2">
    <source>
        <dbReference type="ARBA" id="ARBA00022729"/>
    </source>
</evidence>
<keyword evidence="10" id="KW-1185">Reference proteome</keyword>
<dbReference type="EMBL" id="VXIV02001632">
    <property type="protein sequence ID" value="KAF6031254.1"/>
    <property type="molecule type" value="Genomic_DNA"/>
</dbReference>
<dbReference type="Pfam" id="PF12661">
    <property type="entry name" value="hEGF"/>
    <property type="match status" value="1"/>
</dbReference>
<dbReference type="InterPro" id="IPR018097">
    <property type="entry name" value="EGF_Ca-bd_CS"/>
</dbReference>
<dbReference type="PANTHER" id="PTHR24033:SF224">
    <property type="entry name" value="C-TYPE LECTIN"/>
    <property type="match status" value="1"/>
</dbReference>
<proteinExistence type="predicted"/>
<dbReference type="SMART" id="SM00181">
    <property type="entry name" value="EGF"/>
    <property type="match status" value="3"/>
</dbReference>
<evidence type="ECO:0000256" key="5">
    <source>
        <dbReference type="ARBA" id="ARBA00023180"/>
    </source>
</evidence>
<feature type="domain" description="EGF-like" evidence="8">
    <location>
        <begin position="133"/>
        <end position="168"/>
    </location>
</feature>
<dbReference type="InterPro" id="IPR051830">
    <property type="entry name" value="NOTCH_homolog"/>
</dbReference>
<dbReference type="SUPFAM" id="SSF57196">
    <property type="entry name" value="EGF/Laminin"/>
    <property type="match status" value="3"/>
</dbReference>
<dbReference type="InterPro" id="IPR013032">
    <property type="entry name" value="EGF-like_CS"/>
</dbReference>
<feature type="domain" description="EGF-like" evidence="8">
    <location>
        <begin position="52"/>
        <end position="89"/>
    </location>
</feature>
<dbReference type="FunFam" id="2.10.25.10:FF:000472">
    <property type="entry name" value="Uncharacterized protein, isoform A"/>
    <property type="match status" value="1"/>
</dbReference>
<dbReference type="OrthoDB" id="283575at2759"/>
<keyword evidence="1 6" id="KW-0245">EGF-like domain</keyword>
<keyword evidence="7" id="KW-1133">Transmembrane helix</keyword>
<dbReference type="InterPro" id="IPR000742">
    <property type="entry name" value="EGF"/>
</dbReference>
<feature type="domain" description="EGF-like" evidence="8">
    <location>
        <begin position="93"/>
        <end position="131"/>
    </location>
</feature>
<dbReference type="PANTHER" id="PTHR24033">
    <property type="entry name" value="EGF-LIKE DOMAIN-CONTAINING PROTEIN"/>
    <property type="match status" value="1"/>
</dbReference>
<keyword evidence="7" id="KW-0812">Transmembrane</keyword>
<dbReference type="Proteomes" id="UP000593567">
    <property type="component" value="Unassembled WGS sequence"/>
</dbReference>
<evidence type="ECO:0000256" key="3">
    <source>
        <dbReference type="ARBA" id="ARBA00022737"/>
    </source>
</evidence>
<evidence type="ECO:0000256" key="4">
    <source>
        <dbReference type="ARBA" id="ARBA00023157"/>
    </source>
</evidence>
<reference evidence="9" key="1">
    <citation type="submission" date="2020-06" db="EMBL/GenBank/DDBJ databases">
        <title>Draft genome of Bugula neritina, a colonial animal packing powerful symbionts and potential medicines.</title>
        <authorList>
            <person name="Rayko M."/>
        </authorList>
    </citation>
    <scope>NUCLEOTIDE SEQUENCE [LARGE SCALE GENOMIC DNA]</scope>
    <source>
        <strain evidence="9">Kwan_BN1</strain>
    </source>
</reference>
<feature type="disulfide bond" evidence="6">
    <location>
        <begin position="121"/>
        <end position="130"/>
    </location>
</feature>
<feature type="disulfide bond" evidence="6">
    <location>
        <begin position="102"/>
        <end position="119"/>
    </location>
</feature>